<proteinExistence type="predicted"/>
<sequence length="122" mass="13749">MVKSINPISTNLNSTKAVNVKDGGLMVSCKKSEDCHKLKKMVDEHLGNKYTIKEVSVLNPKFKIVGISGKLCDEDLINYLKNQNKKEVSGDLKIISNVPLNKNKKLYQVVVQCDISTYKKMY</sequence>
<reference evidence="1" key="1">
    <citation type="submission" date="2022-01" db="EMBL/GenBank/DDBJ databases">
        <authorList>
            <person name="King R."/>
        </authorList>
    </citation>
    <scope>NUCLEOTIDE SEQUENCE</scope>
</reference>
<protein>
    <submittedName>
        <fullName evidence="1">Uncharacterized protein</fullName>
    </submittedName>
</protein>
<accession>A0A9P0G3P2</accession>
<keyword evidence="2" id="KW-1185">Reference proteome</keyword>
<evidence type="ECO:0000313" key="2">
    <source>
        <dbReference type="Proteomes" id="UP001153636"/>
    </source>
</evidence>
<organism evidence="1 2">
    <name type="scientific">Psylliodes chrysocephalus</name>
    <dbReference type="NCBI Taxonomy" id="3402493"/>
    <lineage>
        <taxon>Eukaryota</taxon>
        <taxon>Metazoa</taxon>
        <taxon>Ecdysozoa</taxon>
        <taxon>Arthropoda</taxon>
        <taxon>Hexapoda</taxon>
        <taxon>Insecta</taxon>
        <taxon>Pterygota</taxon>
        <taxon>Neoptera</taxon>
        <taxon>Endopterygota</taxon>
        <taxon>Coleoptera</taxon>
        <taxon>Polyphaga</taxon>
        <taxon>Cucujiformia</taxon>
        <taxon>Chrysomeloidea</taxon>
        <taxon>Chrysomelidae</taxon>
        <taxon>Galerucinae</taxon>
        <taxon>Alticini</taxon>
        <taxon>Psylliodes</taxon>
    </lineage>
</organism>
<dbReference type="OrthoDB" id="6775559at2759"/>
<dbReference type="Proteomes" id="UP001153636">
    <property type="component" value="Chromosome 10"/>
</dbReference>
<dbReference type="AlphaFoldDB" id="A0A9P0G3P2"/>
<name>A0A9P0G3P2_9CUCU</name>
<dbReference type="EMBL" id="OV651822">
    <property type="protein sequence ID" value="CAH1100819.1"/>
    <property type="molecule type" value="Genomic_DNA"/>
</dbReference>
<gene>
    <name evidence="1" type="ORF">PSYICH_LOCUS2057</name>
</gene>
<evidence type="ECO:0000313" key="1">
    <source>
        <dbReference type="EMBL" id="CAH1100819.1"/>
    </source>
</evidence>